<feature type="chain" id="PRO_5017098688" description="Peroxidase" evidence="15">
    <location>
        <begin position="28"/>
        <end position="377"/>
    </location>
</feature>
<dbReference type="PRINTS" id="PR00458">
    <property type="entry name" value="PEROXIDASE"/>
</dbReference>
<dbReference type="Gene3D" id="1.10.520.10">
    <property type="match status" value="1"/>
</dbReference>
<evidence type="ECO:0000256" key="1">
    <source>
        <dbReference type="ARBA" id="ARBA00000189"/>
    </source>
</evidence>
<feature type="binding site" evidence="12">
    <location>
        <position position="100"/>
    </location>
    <ligand>
        <name>Ca(2+)</name>
        <dbReference type="ChEBI" id="CHEBI:29108"/>
        <label>1</label>
    </ligand>
</feature>
<evidence type="ECO:0000256" key="15">
    <source>
        <dbReference type="RuleBase" id="RU362060"/>
    </source>
</evidence>
<keyword evidence="7 15" id="KW-0560">Oxidoreductase</keyword>
<dbReference type="InterPro" id="IPR033905">
    <property type="entry name" value="Secretory_peroxidase"/>
</dbReference>
<keyword evidence="15" id="KW-0964">Secreted</keyword>
<dbReference type="PANTHER" id="PTHR31517:SF81">
    <property type="entry name" value="PEROXIDASE"/>
    <property type="match status" value="1"/>
</dbReference>
<proteinExistence type="inferred from homology"/>
<dbReference type="GO" id="GO:0005576">
    <property type="term" value="C:extracellular region"/>
    <property type="evidence" value="ECO:0007669"/>
    <property type="project" value="UniProtKB-SubCell"/>
</dbReference>
<dbReference type="InterPro" id="IPR000823">
    <property type="entry name" value="Peroxidase_pln"/>
</dbReference>
<feature type="binding site" evidence="12">
    <location>
        <position position="83"/>
    </location>
    <ligand>
        <name>Ca(2+)</name>
        <dbReference type="ChEBI" id="CHEBI:29108"/>
        <label>1</label>
    </ligand>
</feature>
<evidence type="ECO:0000256" key="14">
    <source>
        <dbReference type="PIRSR" id="PIRSR600823-5"/>
    </source>
</evidence>
<feature type="binding site" evidence="12">
    <location>
        <position position="85"/>
    </location>
    <ligand>
        <name>Ca(2+)</name>
        <dbReference type="ChEBI" id="CHEBI:29108"/>
        <label>1</label>
    </ligand>
</feature>
<comment type="function">
    <text evidence="2">Removal of H(2)O(2), oxidation of toxic reductants, biosynthesis and degradation of lignin, suberization, auxin catabolism, response to environmental stresses such as wounding, pathogen attack and oxidative stress. These functions might be dependent on each isozyme/isoform in each plant tissue.</text>
</comment>
<comment type="catalytic activity">
    <reaction evidence="1 15">
        <text>2 a phenolic donor + H2O2 = 2 a phenolic radical donor + 2 H2O</text>
        <dbReference type="Rhea" id="RHEA:56136"/>
        <dbReference type="ChEBI" id="CHEBI:15377"/>
        <dbReference type="ChEBI" id="CHEBI:16240"/>
        <dbReference type="ChEBI" id="CHEBI:139520"/>
        <dbReference type="ChEBI" id="CHEBI:139521"/>
        <dbReference type="EC" id="1.11.1.7"/>
    </reaction>
</comment>
<evidence type="ECO:0000313" key="18">
    <source>
        <dbReference type="Proteomes" id="UP000264353"/>
    </source>
</evidence>
<gene>
    <name evidence="17" type="ORF">BRARA_E02470</name>
</gene>
<evidence type="ECO:0000256" key="8">
    <source>
        <dbReference type="ARBA" id="ARBA00023004"/>
    </source>
</evidence>
<keyword evidence="6 12" id="KW-0479">Metal-binding</keyword>
<reference evidence="17 18" key="1">
    <citation type="submission" date="2018-06" db="EMBL/GenBank/DDBJ databases">
        <title>WGS assembly of Brassica rapa FPsc.</title>
        <authorList>
            <person name="Bowman J."/>
            <person name="Kohchi T."/>
            <person name="Yamato K."/>
            <person name="Jenkins J."/>
            <person name="Shu S."/>
            <person name="Ishizaki K."/>
            <person name="Yamaoka S."/>
            <person name="Nishihama R."/>
            <person name="Nakamura Y."/>
            <person name="Berger F."/>
            <person name="Adam C."/>
            <person name="Aki S."/>
            <person name="Althoff F."/>
            <person name="Araki T."/>
            <person name="Arteaga-Vazquez M."/>
            <person name="Balasubrmanian S."/>
            <person name="Bauer D."/>
            <person name="Boehm C."/>
            <person name="Briginshaw L."/>
            <person name="Caballero-Perez J."/>
            <person name="Catarino B."/>
            <person name="Chen F."/>
            <person name="Chiyoda S."/>
            <person name="Chovatia M."/>
            <person name="Davies K."/>
            <person name="Delmans M."/>
            <person name="Demura T."/>
            <person name="Dierschke T."/>
            <person name="Dolan L."/>
            <person name="Dorantes-Acosta A."/>
            <person name="Eklund D."/>
            <person name="Florent S."/>
            <person name="Flores-Sandoval E."/>
            <person name="Fujiyama A."/>
            <person name="Fukuzawa H."/>
            <person name="Galik B."/>
            <person name="Grimanelli D."/>
            <person name="Grimwood J."/>
            <person name="Grossniklaus U."/>
            <person name="Hamada T."/>
            <person name="Haseloff J."/>
            <person name="Hetherington A."/>
            <person name="Higo A."/>
            <person name="Hirakawa Y."/>
            <person name="Hundley H."/>
            <person name="Ikeda Y."/>
            <person name="Inoue K."/>
            <person name="Inoue S."/>
            <person name="Ishida S."/>
            <person name="Jia Q."/>
            <person name="Kakita M."/>
            <person name="Kanazawa T."/>
            <person name="Kawai Y."/>
            <person name="Kawashima T."/>
            <person name="Kennedy M."/>
            <person name="Kinose K."/>
            <person name="Kinoshita T."/>
            <person name="Kohara Y."/>
            <person name="Koide E."/>
            <person name="Komatsu K."/>
            <person name="Kopischke S."/>
            <person name="Kubo M."/>
            <person name="Kyozuka J."/>
            <person name="Lagercrantz U."/>
            <person name="Lin S."/>
            <person name="Lindquist E."/>
            <person name="Lipzen A."/>
            <person name="Lu C."/>
            <person name="Luna E."/>
            <person name="Martienssen R."/>
            <person name="Minamino N."/>
            <person name="Mizutani M."/>
            <person name="Mizutani M."/>
            <person name="Mochizuki N."/>
            <person name="Monte I."/>
            <person name="Mosher R."/>
            <person name="Nagasaki H."/>
            <person name="Nakagami H."/>
            <person name="Naramoto S."/>
            <person name="Nishitani K."/>
            <person name="Ohtani M."/>
            <person name="Okamoto T."/>
            <person name="Okumura M."/>
            <person name="Phillips J."/>
            <person name="Pollak B."/>
            <person name="Reinders A."/>
            <person name="Roevekamp M."/>
            <person name="Sano R."/>
            <person name="Sawa S."/>
            <person name="Schmid M."/>
            <person name="Shirakawa M."/>
            <person name="Solano R."/>
            <person name="Spunde A."/>
            <person name="Suetsugu N."/>
            <person name="Sugano S."/>
            <person name="Sugiyama A."/>
            <person name="Sun R."/>
            <person name="Suzuki Y."/>
            <person name="Takenaka M."/>
            <person name="Takezawa D."/>
            <person name="Tomogane H."/>
            <person name="Tsuzuki M."/>
            <person name="Ueda T."/>
            <person name="Umeda M."/>
            <person name="Ward J."/>
            <person name="Watanabe Y."/>
            <person name="Yazaki K."/>
            <person name="Yokoyama R."/>
            <person name="Yoshitake Y."/>
            <person name="Yotsui I."/>
            <person name="Zachgo S."/>
            <person name="Schmutz J."/>
        </authorList>
    </citation>
    <scope>NUCLEOTIDE SEQUENCE [LARGE SCALE GENOMIC DNA]</scope>
    <source>
        <strain evidence="18">cv. B-3</strain>
    </source>
</reference>
<dbReference type="FunFam" id="1.10.420.10:FF:000001">
    <property type="entry name" value="Peroxidase"/>
    <property type="match status" value="1"/>
</dbReference>
<sequence length="377" mass="41255">MMKPKSIAAAFASCFLIISLLCSCISGDQNETNYEGLSYNYYEKTCPRLEEIVRSSISPMFALDPTAPAALLRLMFHDCQVQGCDASILIEPSGDQQFTELDSAKNFGIRKRELIGSIKTSLEVECPQQVSCSDLIILAAREAVALTGGPLIAVPLGRKDSLSTPSKHVADSELPPSTADVDSILNLFAGIDMTIEESVAIMGSHSIGVTHCNNVLSRFDNENATSANMDPRFQTFLRVVCPEFSPTSKTAEATFVPNDQTSLIFDTAYYDDSIAGRGNLRIDSEIGVDPRTRPFVEAFAADQDRFFNAFSSAFVKLSSYKVLTGNNGVVRSVCDKVIKMSGHDTHQRIDHNQGNGMKKCFIERVHISNFAQGYKIV</sequence>
<dbReference type="SUPFAM" id="SSF48113">
    <property type="entry name" value="Heme-dependent peroxidases"/>
    <property type="match status" value="1"/>
</dbReference>
<dbReference type="PROSITE" id="PS51257">
    <property type="entry name" value="PROKAR_LIPOPROTEIN"/>
    <property type="match status" value="1"/>
</dbReference>
<keyword evidence="5 15" id="KW-0349">Heme</keyword>
<evidence type="ECO:0000256" key="10">
    <source>
        <dbReference type="PIRSR" id="PIRSR600823-1"/>
    </source>
</evidence>
<dbReference type="GO" id="GO:0140825">
    <property type="term" value="F:lactoperoxidase activity"/>
    <property type="evidence" value="ECO:0007669"/>
    <property type="project" value="UniProtKB-EC"/>
</dbReference>
<feature type="signal peptide" evidence="15">
    <location>
        <begin position="1"/>
        <end position="27"/>
    </location>
</feature>
<dbReference type="InterPro" id="IPR010255">
    <property type="entry name" value="Haem_peroxidase_sf"/>
</dbReference>
<evidence type="ECO:0000256" key="11">
    <source>
        <dbReference type="PIRSR" id="PIRSR600823-2"/>
    </source>
</evidence>
<evidence type="ECO:0000256" key="6">
    <source>
        <dbReference type="ARBA" id="ARBA00022723"/>
    </source>
</evidence>
<protein>
    <recommendedName>
        <fullName evidence="3 15">Peroxidase</fullName>
        <ecNumber evidence="3 15">1.11.1.7</ecNumber>
    </recommendedName>
</protein>
<feature type="binding site" evidence="11">
    <location>
        <position position="175"/>
    </location>
    <ligand>
        <name>substrate</name>
    </ligand>
</feature>
<feature type="binding site" evidence="12">
    <location>
        <position position="266"/>
    </location>
    <ligand>
        <name>Ca(2+)</name>
        <dbReference type="ChEBI" id="CHEBI:29108"/>
        <label>2</label>
    </ligand>
</feature>
<evidence type="ECO:0000256" key="5">
    <source>
        <dbReference type="ARBA" id="ARBA00022617"/>
    </source>
</evidence>
<feature type="binding site" evidence="12">
    <location>
        <position position="81"/>
    </location>
    <ligand>
        <name>Ca(2+)</name>
        <dbReference type="ChEBI" id="CHEBI:29108"/>
        <label>1</label>
    </ligand>
</feature>
<feature type="binding site" evidence="12">
    <location>
        <position position="259"/>
    </location>
    <ligand>
        <name>Ca(2+)</name>
        <dbReference type="ChEBI" id="CHEBI:29108"/>
        <label>2</label>
    </ligand>
</feature>
<feature type="binding site" evidence="12">
    <location>
        <position position="78"/>
    </location>
    <ligand>
        <name>Ca(2+)</name>
        <dbReference type="ChEBI" id="CHEBI:29108"/>
        <label>1</label>
    </ligand>
</feature>
<comment type="cofactor">
    <cofactor evidence="12 15">
        <name>heme b</name>
        <dbReference type="ChEBI" id="CHEBI:60344"/>
    </cofactor>
    <text evidence="12 15">Binds 1 heme b (iron(II)-protoporphyrin IX) group per subunit.</text>
</comment>
<comment type="cofactor">
    <cofactor evidence="12 15">
        <name>Ca(2+)</name>
        <dbReference type="ChEBI" id="CHEBI:29108"/>
    </cofactor>
    <text evidence="12 15">Binds 2 calcium ions per subunit.</text>
</comment>
<evidence type="ECO:0000256" key="4">
    <source>
        <dbReference type="ARBA" id="ARBA00022559"/>
    </source>
</evidence>
<comment type="subcellular location">
    <subcellularLocation>
        <location evidence="15">Secreted</location>
    </subcellularLocation>
</comment>
<feature type="disulfide bond" evidence="14">
    <location>
        <begin position="132"/>
        <end position="334"/>
    </location>
</feature>
<feature type="binding site" evidence="12">
    <location>
        <position position="261"/>
    </location>
    <ligand>
        <name>Ca(2+)</name>
        <dbReference type="ChEBI" id="CHEBI:29108"/>
        <label>2</label>
    </ligand>
</feature>
<dbReference type="PANTHER" id="PTHR31517">
    <property type="match status" value="1"/>
</dbReference>
<name>A0A397ZK95_BRACM</name>
<dbReference type="EC" id="1.11.1.7" evidence="3 15"/>
<evidence type="ECO:0000313" key="17">
    <source>
        <dbReference type="EMBL" id="RID63466.1"/>
    </source>
</evidence>
<keyword evidence="4 15" id="KW-0575">Peroxidase</keyword>
<dbReference type="PRINTS" id="PR00461">
    <property type="entry name" value="PLPEROXIDASE"/>
</dbReference>
<dbReference type="EMBL" id="CM010632">
    <property type="protein sequence ID" value="RID63466.1"/>
    <property type="molecule type" value="Genomic_DNA"/>
</dbReference>
<organism evidence="17 18">
    <name type="scientific">Brassica campestris</name>
    <name type="common">Field mustard</name>
    <dbReference type="NCBI Taxonomy" id="3711"/>
    <lineage>
        <taxon>Eukaryota</taxon>
        <taxon>Viridiplantae</taxon>
        <taxon>Streptophyta</taxon>
        <taxon>Embryophyta</taxon>
        <taxon>Tracheophyta</taxon>
        <taxon>Spermatophyta</taxon>
        <taxon>Magnoliopsida</taxon>
        <taxon>eudicotyledons</taxon>
        <taxon>Gunneridae</taxon>
        <taxon>Pentapetalae</taxon>
        <taxon>rosids</taxon>
        <taxon>malvids</taxon>
        <taxon>Brassicales</taxon>
        <taxon>Brassicaceae</taxon>
        <taxon>Brassiceae</taxon>
        <taxon>Brassica</taxon>
    </lineage>
</organism>
<evidence type="ECO:0000256" key="12">
    <source>
        <dbReference type="PIRSR" id="PIRSR600823-3"/>
    </source>
</evidence>
<keyword evidence="15" id="KW-0376">Hydrogen peroxide</keyword>
<dbReference type="GO" id="GO:0046872">
    <property type="term" value="F:metal ion binding"/>
    <property type="evidence" value="ECO:0007669"/>
    <property type="project" value="UniProtKB-UniRule"/>
</dbReference>
<dbReference type="Gene3D" id="1.10.420.10">
    <property type="entry name" value="Peroxidase, domain 2"/>
    <property type="match status" value="1"/>
</dbReference>
<keyword evidence="9 14" id="KW-1015">Disulfide bond</keyword>
<evidence type="ECO:0000256" key="13">
    <source>
        <dbReference type="PIRSR" id="PIRSR600823-4"/>
    </source>
</evidence>
<dbReference type="GO" id="GO:0006979">
    <property type="term" value="P:response to oxidative stress"/>
    <property type="evidence" value="ECO:0007669"/>
    <property type="project" value="UniProtKB-UniRule"/>
</dbReference>
<feature type="active site" description="Proton acceptor" evidence="10">
    <location>
        <position position="77"/>
    </location>
</feature>
<comment type="similarity">
    <text evidence="15">Belongs to the peroxidase family. Classical plant (class III) peroxidase subfamily.</text>
</comment>
<accession>A0A397ZK95</accession>
<feature type="disulfide bond" evidence="14">
    <location>
        <begin position="212"/>
        <end position="241"/>
    </location>
</feature>
<feature type="disulfide bond" evidence="14">
    <location>
        <begin position="46"/>
        <end position="126"/>
    </location>
</feature>
<keyword evidence="8 12" id="KW-0408">Iron</keyword>
<dbReference type="PROSITE" id="PS50873">
    <property type="entry name" value="PEROXIDASE_4"/>
    <property type="match status" value="1"/>
</dbReference>
<evidence type="ECO:0000256" key="9">
    <source>
        <dbReference type="ARBA" id="ARBA00023157"/>
    </source>
</evidence>
<keyword evidence="12 15" id="KW-0106">Calcium</keyword>
<feature type="binding site" description="axial binding residue" evidence="12">
    <location>
        <position position="205"/>
    </location>
    <ligand>
        <name>heme b</name>
        <dbReference type="ChEBI" id="CHEBI:60344"/>
    </ligand>
    <ligandPart>
        <name>Fe</name>
        <dbReference type="ChEBI" id="CHEBI:18248"/>
    </ligandPart>
</feature>
<dbReference type="Pfam" id="PF00141">
    <property type="entry name" value="peroxidase"/>
    <property type="match status" value="1"/>
</dbReference>
<evidence type="ECO:0000256" key="3">
    <source>
        <dbReference type="ARBA" id="ARBA00012313"/>
    </source>
</evidence>
<dbReference type="GO" id="GO:0042744">
    <property type="term" value="P:hydrogen peroxide catabolic process"/>
    <property type="evidence" value="ECO:0007669"/>
    <property type="project" value="UniProtKB-KW"/>
</dbReference>
<dbReference type="AlphaFoldDB" id="A0A397ZK95"/>
<feature type="disulfide bond" evidence="14">
    <location>
        <begin position="79"/>
        <end position="84"/>
    </location>
</feature>
<evidence type="ECO:0000256" key="7">
    <source>
        <dbReference type="ARBA" id="ARBA00023002"/>
    </source>
</evidence>
<keyword evidence="15" id="KW-0732">Signal</keyword>
<dbReference type="Proteomes" id="UP000264353">
    <property type="component" value="Chromosome A5"/>
</dbReference>
<evidence type="ECO:0000256" key="2">
    <source>
        <dbReference type="ARBA" id="ARBA00002322"/>
    </source>
</evidence>
<dbReference type="GO" id="GO:0020037">
    <property type="term" value="F:heme binding"/>
    <property type="evidence" value="ECO:0007669"/>
    <property type="project" value="UniProtKB-UniRule"/>
</dbReference>
<feature type="binding site" evidence="12">
    <location>
        <position position="87"/>
    </location>
    <ligand>
        <name>Ca(2+)</name>
        <dbReference type="ChEBI" id="CHEBI:29108"/>
        <label>1</label>
    </ligand>
</feature>
<evidence type="ECO:0000259" key="16">
    <source>
        <dbReference type="PROSITE" id="PS50873"/>
    </source>
</evidence>
<feature type="domain" description="Plant heme peroxidase family profile" evidence="16">
    <location>
        <begin position="36"/>
        <end position="338"/>
    </location>
</feature>
<dbReference type="InterPro" id="IPR002016">
    <property type="entry name" value="Haem_peroxidase"/>
</dbReference>
<feature type="site" description="Transition state stabilizer" evidence="13">
    <location>
        <position position="73"/>
    </location>
</feature>
<dbReference type="CDD" id="cd00693">
    <property type="entry name" value="secretory_peroxidase"/>
    <property type="match status" value="1"/>
</dbReference>